<protein>
    <submittedName>
        <fullName evidence="2">Uncharacterized protein</fullName>
    </submittedName>
</protein>
<dbReference type="RefSeq" id="WP_221225513.1">
    <property type="nucleotide sequence ID" value="NZ_JACHXU010000063.1"/>
</dbReference>
<keyword evidence="3" id="KW-1185">Reference proteome</keyword>
<dbReference type="EMBL" id="JACHXU010000063">
    <property type="protein sequence ID" value="MBB3210740.1"/>
    <property type="molecule type" value="Genomic_DNA"/>
</dbReference>
<feature type="transmembrane region" description="Helical" evidence="1">
    <location>
        <begin position="67"/>
        <end position="90"/>
    </location>
</feature>
<keyword evidence="1" id="KW-1133">Transmembrane helix</keyword>
<keyword evidence="1" id="KW-0812">Transmembrane</keyword>
<dbReference type="AlphaFoldDB" id="A0A7W5E5T1"/>
<sequence>MSLKALAFFQFLLASFFGLATTSALIMGIVGTGFSLALVLFGVAGIACAMCMLVVSDSLQLRQNHSFCIAIAACECFIFPMGTVLVLFTIQTLRDPKIKRQFGTTISAANHDGGSPGTTP</sequence>
<evidence type="ECO:0000313" key="3">
    <source>
        <dbReference type="Proteomes" id="UP000536179"/>
    </source>
</evidence>
<proteinExistence type="predicted"/>
<evidence type="ECO:0000256" key="1">
    <source>
        <dbReference type="SAM" id="Phobius"/>
    </source>
</evidence>
<name>A0A7W5E5T1_9BACT</name>
<reference evidence="2 3" key="1">
    <citation type="submission" date="2020-08" db="EMBL/GenBank/DDBJ databases">
        <title>Genomic Encyclopedia of Type Strains, Phase III (KMG-III): the genomes of soil and plant-associated and newly described type strains.</title>
        <authorList>
            <person name="Whitman W."/>
        </authorList>
    </citation>
    <scope>NUCLEOTIDE SEQUENCE [LARGE SCALE GENOMIC DNA]</scope>
    <source>
        <strain evidence="2 3">CECT 8075</strain>
    </source>
</reference>
<accession>A0A7W5E5T1</accession>
<gene>
    <name evidence="2" type="ORF">FHS27_006588</name>
</gene>
<comment type="caution">
    <text evidence="2">The sequence shown here is derived from an EMBL/GenBank/DDBJ whole genome shotgun (WGS) entry which is preliminary data.</text>
</comment>
<organism evidence="2 3">
    <name type="scientific">Aporhodopirellula rubra</name>
    <dbReference type="NCBI Taxonomy" id="980271"/>
    <lineage>
        <taxon>Bacteria</taxon>
        <taxon>Pseudomonadati</taxon>
        <taxon>Planctomycetota</taxon>
        <taxon>Planctomycetia</taxon>
        <taxon>Pirellulales</taxon>
        <taxon>Pirellulaceae</taxon>
        <taxon>Aporhodopirellula</taxon>
    </lineage>
</organism>
<dbReference type="Proteomes" id="UP000536179">
    <property type="component" value="Unassembled WGS sequence"/>
</dbReference>
<evidence type="ECO:0000313" key="2">
    <source>
        <dbReference type="EMBL" id="MBB3210740.1"/>
    </source>
</evidence>
<keyword evidence="1" id="KW-0472">Membrane</keyword>
<feature type="transmembrane region" description="Helical" evidence="1">
    <location>
        <begin position="34"/>
        <end position="55"/>
    </location>
</feature>